<evidence type="ECO:0000256" key="2">
    <source>
        <dbReference type="ARBA" id="ARBA00022741"/>
    </source>
</evidence>
<dbReference type="InterPro" id="IPR056471">
    <property type="entry name" value="HD-CE"/>
</dbReference>
<dbReference type="InterPro" id="IPR036890">
    <property type="entry name" value="HATPase_C_sf"/>
</dbReference>
<dbReference type="Pfam" id="PF24391">
    <property type="entry name" value="HD-CE"/>
    <property type="match status" value="1"/>
</dbReference>
<reference evidence="7" key="1">
    <citation type="submission" date="2018-12" db="EMBL/GenBank/DDBJ databases">
        <title>Genome sequence of Peanibacillus sp.</title>
        <authorList>
            <person name="Subramani G."/>
            <person name="Srinivasan S."/>
            <person name="Kim M.K."/>
        </authorList>
    </citation>
    <scope>NUCLEOTIDE SEQUENCE [LARGE SCALE GENOMIC DNA]</scope>
    <source>
        <strain evidence="7">18JY67-1</strain>
    </source>
</reference>
<dbReference type="SUPFAM" id="SSF55874">
    <property type="entry name" value="ATPase domain of HSP90 chaperone/DNA topoisomerase II/histidine kinase"/>
    <property type="match status" value="1"/>
</dbReference>
<evidence type="ECO:0000313" key="7">
    <source>
        <dbReference type="Proteomes" id="UP000272528"/>
    </source>
</evidence>
<keyword evidence="2" id="KW-0547">Nucleotide-binding</keyword>
<dbReference type="OrthoDB" id="9802640at2"/>
<evidence type="ECO:0000256" key="1">
    <source>
        <dbReference type="ARBA" id="ARBA00008239"/>
    </source>
</evidence>
<dbReference type="EMBL" id="CP034437">
    <property type="protein sequence ID" value="AZN39160.1"/>
    <property type="molecule type" value="Genomic_DNA"/>
</dbReference>
<dbReference type="GO" id="GO:0051082">
    <property type="term" value="F:unfolded protein binding"/>
    <property type="evidence" value="ECO:0007669"/>
    <property type="project" value="InterPro"/>
</dbReference>
<name>A0A3S9A096_9BACL</name>
<gene>
    <name evidence="6" type="ORF">EJC50_05400</name>
</gene>
<evidence type="ECO:0000256" key="4">
    <source>
        <dbReference type="ARBA" id="ARBA00023186"/>
    </source>
</evidence>
<dbReference type="KEGG" id="palb:EJC50_05400"/>
<sequence>MMKKKKSFLSRIRKKNHAIRIKEWITGRVPHYWGEGIQKVSNEISGILDKLPSRFKENLACVCESHHNNNLDKHDVFPLCQKYGNHRNEVANVQYAALILRTADLIHVTKDRTPSEMYKIIGLTDPLGVDEWKKQLGTFSVNMLTRQFDPQDRDNHYISLSADFTEERPFFSLTEYLVYANSEIEQTKRWADASQESPDAQDYIFPWRGIKPDIRVEGNLPKLMKFNLDRGKLLDLLVGHTIYNDPTVAIRELLQNGIDAVRYQYYLENKKMGDKAAIGNVRVHWNHNSKELVVHDNGIGMNLTIITEHLMKVGSSYYNTTQFKSDNSDFTPISRFGIGVLSCFMISDDIEIITKRSQCPGYRIKMSSVHADYLLKEVPEGDQLLKDIGVSGTKITMKLRSSVDLDKKNVLDIIKHWITLPPCEVIYMENELMAPIKVGFNNAAEALHHYLSDGQRKGKVDYEIITRKKVVGKETYELAFAVRSNGYERSFYQNLSSIPKVCIEGIRTGESLPGFSPHLEASICAVLSVSGNGKFRTTVSRADLEEDEEFNRVALICAEMLFSHVETEVREMSERKGAPLSRSSTAGLWIYRSLERSVHKRGIREYLYSLFNNLPLVVIEERNFSDRSNNKKLVSQNELNDYDYFWTIESRLVDNLGIISRDIGRELNFNEFLDKFAEGVLRQEISPIVFDPQNYSRMIKNTHSVAYVEFSKQYQHTLVKWVKNEVTTVVEPWVGYVSENMGEIYEIIESTHNRRFPFRSNYYSGSEIIHYSEIVGDLESIEGITTRLVCIIRKGTELEGKVNKIIGFFNLRMNKLSESNESLQEVALMVSIYGCFMDSLLNRSRIELNDRLSSFRGSIKRNSELEWLLDEIENLVKDEYWFDASHYWRDWSRAFLDY</sequence>
<dbReference type="RefSeq" id="WP_126013342.1">
    <property type="nucleotide sequence ID" value="NZ_CP034437.1"/>
</dbReference>
<accession>A0A3S9A096</accession>
<keyword evidence="4" id="KW-0143">Chaperone</keyword>
<organism evidence="6 7">
    <name type="scientific">Paenibacillus albus</name>
    <dbReference type="NCBI Taxonomy" id="2495582"/>
    <lineage>
        <taxon>Bacteria</taxon>
        <taxon>Bacillati</taxon>
        <taxon>Bacillota</taxon>
        <taxon>Bacilli</taxon>
        <taxon>Bacillales</taxon>
        <taxon>Paenibacillaceae</taxon>
        <taxon>Paenibacillus</taxon>
    </lineage>
</organism>
<dbReference type="Proteomes" id="UP000272528">
    <property type="component" value="Chromosome"/>
</dbReference>
<dbReference type="InterPro" id="IPR020575">
    <property type="entry name" value="Hsp90_N"/>
</dbReference>
<proteinExistence type="inferred from homology"/>
<evidence type="ECO:0000313" key="6">
    <source>
        <dbReference type="EMBL" id="AZN39160.1"/>
    </source>
</evidence>
<dbReference type="GO" id="GO:0140662">
    <property type="term" value="F:ATP-dependent protein folding chaperone"/>
    <property type="evidence" value="ECO:0007669"/>
    <property type="project" value="InterPro"/>
</dbReference>
<dbReference type="Pfam" id="PF13589">
    <property type="entry name" value="HATPase_c_3"/>
    <property type="match status" value="1"/>
</dbReference>
<dbReference type="PANTHER" id="PTHR11528">
    <property type="entry name" value="HEAT SHOCK PROTEIN 90 FAMILY MEMBER"/>
    <property type="match status" value="1"/>
</dbReference>
<comment type="similarity">
    <text evidence="1">Belongs to the heat shock protein 90 family.</text>
</comment>
<dbReference type="InterPro" id="IPR001404">
    <property type="entry name" value="Hsp90_fam"/>
</dbReference>
<protein>
    <recommendedName>
        <fullName evidence="5">HD-CE domain-containing protein</fullName>
    </recommendedName>
</protein>
<keyword evidence="7" id="KW-1185">Reference proteome</keyword>
<evidence type="ECO:0000256" key="3">
    <source>
        <dbReference type="ARBA" id="ARBA00022840"/>
    </source>
</evidence>
<dbReference type="GO" id="GO:0016887">
    <property type="term" value="F:ATP hydrolysis activity"/>
    <property type="evidence" value="ECO:0007669"/>
    <property type="project" value="InterPro"/>
</dbReference>
<keyword evidence="3" id="KW-0067">ATP-binding</keyword>
<feature type="domain" description="HD-CE" evidence="5">
    <location>
        <begin position="15"/>
        <end position="184"/>
    </location>
</feature>
<dbReference type="PRINTS" id="PR00775">
    <property type="entry name" value="HEATSHOCK90"/>
</dbReference>
<evidence type="ECO:0000259" key="5">
    <source>
        <dbReference type="Pfam" id="PF24391"/>
    </source>
</evidence>
<dbReference type="AlphaFoldDB" id="A0A3S9A096"/>
<dbReference type="Gene3D" id="3.30.565.10">
    <property type="entry name" value="Histidine kinase-like ATPase, C-terminal domain"/>
    <property type="match status" value="1"/>
</dbReference>
<dbReference type="GO" id="GO:0005524">
    <property type="term" value="F:ATP binding"/>
    <property type="evidence" value="ECO:0007669"/>
    <property type="project" value="UniProtKB-KW"/>
</dbReference>